<feature type="transmembrane region" description="Helical" evidence="1">
    <location>
        <begin position="12"/>
        <end position="29"/>
    </location>
</feature>
<name>A0A291GE00_9RHOB</name>
<evidence type="ECO:0000313" key="3">
    <source>
        <dbReference type="Proteomes" id="UP000217935"/>
    </source>
</evidence>
<dbReference type="AlphaFoldDB" id="A0A291GE00"/>
<keyword evidence="1" id="KW-0812">Transmembrane</keyword>
<dbReference type="EMBL" id="CP022196">
    <property type="protein sequence ID" value="ATG48282.1"/>
    <property type="molecule type" value="Genomic_DNA"/>
</dbReference>
<keyword evidence="1" id="KW-0472">Membrane</keyword>
<proteinExistence type="predicted"/>
<dbReference type="Proteomes" id="UP000217935">
    <property type="component" value="Chromosome"/>
</dbReference>
<evidence type="ECO:0000256" key="1">
    <source>
        <dbReference type="SAM" id="Phobius"/>
    </source>
</evidence>
<gene>
    <name evidence="2" type="ORF">CEW89_12325</name>
</gene>
<protein>
    <submittedName>
        <fullName evidence="2">Uncharacterized protein</fullName>
    </submittedName>
</protein>
<sequence>MVQKRTVEWGHYVFGIMLFGMAFLVPDTAETEEIALRNTAILMDLSVTSGAVDVRVEDVPLFDPAAPITASQTLDTQFPINQAFHSGDNTMTFRVRFTPSSDPVVVPSLKVAIGAYTGVSWPSIGENRPLVSDFELKPVLTPEGRYLVEVKERHSEQEVLQAGELTHISGDGLPESWNTYQLRLKVALPLSEFAWQQGQILSATPDTEQSLRGEYQRLFHILSQKDSALYRQALWPFLSNMSAAQGLDTETYTAMSLDPVIGPQSDYDPVPYSAVGSHLELFGEGRLAALVPIPLKFRHREWGDEATLFIYFWKDQTGQWQIIH</sequence>
<dbReference type="KEGG" id="ceh:CEW89_12325"/>
<reference evidence="2 3" key="1">
    <citation type="submission" date="2017-06" db="EMBL/GenBank/DDBJ databases">
        <title>Celeribacter sp. TSPH2 complete genome sequence.</title>
        <authorList>
            <person name="Woo J.-H."/>
            <person name="Kim H.-S."/>
        </authorList>
    </citation>
    <scope>NUCLEOTIDE SEQUENCE [LARGE SCALE GENOMIC DNA]</scope>
    <source>
        <strain evidence="2 3">TSPH2</strain>
    </source>
</reference>
<evidence type="ECO:0000313" key="2">
    <source>
        <dbReference type="EMBL" id="ATG48282.1"/>
    </source>
</evidence>
<keyword evidence="3" id="KW-1185">Reference proteome</keyword>
<accession>A0A291GE00</accession>
<organism evidence="2 3">
    <name type="scientific">Celeribacter ethanolicus</name>
    <dbReference type="NCBI Taxonomy" id="1758178"/>
    <lineage>
        <taxon>Bacteria</taxon>
        <taxon>Pseudomonadati</taxon>
        <taxon>Pseudomonadota</taxon>
        <taxon>Alphaproteobacteria</taxon>
        <taxon>Rhodobacterales</taxon>
        <taxon>Roseobacteraceae</taxon>
        <taxon>Celeribacter</taxon>
    </lineage>
</organism>
<keyword evidence="1" id="KW-1133">Transmembrane helix</keyword>